<feature type="compositionally biased region" description="Basic and acidic residues" evidence="1">
    <location>
        <begin position="564"/>
        <end position="576"/>
    </location>
</feature>
<evidence type="ECO:0000313" key="2">
    <source>
        <dbReference type="EMBL" id="KAF2836138.1"/>
    </source>
</evidence>
<evidence type="ECO:0000256" key="1">
    <source>
        <dbReference type="SAM" id="MobiDB-lite"/>
    </source>
</evidence>
<sequence length="653" mass="74836">MCVIERKTYTYEDGSTSKIDNLRPCVNSDGIRDCGRDVQYRVMERSVREAIPPPSYKMRDAGASPVSPNFPPTPPGVAPLKVRRPESDLTSSNRERPRSQKKYFTVPGIVFNLGGSDSKKEKRRSSHTRNPSSESSGIVYVDDPGTRRPQTASSVINVPEVSKPQPDYKTASYYIPPPPPPPRPSRLVTPSTVSAEKEPAVRSRRRPRPLVVVTHAGPSEELPIPEFANRAPSPPRQPTRQPTGYFHTPSPANETLDDNDAYAQFRKRDRERERRKPQEEEDHRLAQVLARKEREEADREMARDLARKEKEKEEARLAELEIGRFKGRAEERAMAADVARQSARLESREQARAAQRKQEERRKAEEEDAAREASRLQARDRARETSRQTRDREDLRIAEEEAAAALRAEEAKRRRRNEDIKRLKDEEDRLKEEERRTEILKRQKDDTAHQKELADTYDQMARERSQAHSVHRLDSLEQEAADAMERAEREVRYWSGEVAERDAMSITAPSRAQRSPRGTRYATRVYTEQIEGPRAGERRSITAAAAPRAPVDFVKFQPQGPPLPERRRESGMSEWSKRVLDEARQDSRVNNVGEMIARVGGGDDSGDRDDGEEAGEVVVKPERLRRRGTVAGDGTYYRERERDGYRRRLLLRF</sequence>
<feature type="compositionally biased region" description="Basic and acidic residues" evidence="1">
    <location>
        <begin position="343"/>
        <end position="399"/>
    </location>
</feature>
<evidence type="ECO:0000313" key="3">
    <source>
        <dbReference type="Proteomes" id="UP000799429"/>
    </source>
</evidence>
<feature type="region of interest" description="Disordered" evidence="1">
    <location>
        <begin position="51"/>
        <end position="454"/>
    </location>
</feature>
<name>A0A9P4S4M0_9PEZI</name>
<protein>
    <submittedName>
        <fullName evidence="2">Uncharacterized protein</fullName>
    </submittedName>
</protein>
<feature type="compositionally biased region" description="Pro residues" evidence="1">
    <location>
        <begin position="175"/>
        <end position="184"/>
    </location>
</feature>
<feature type="compositionally biased region" description="Pro residues" evidence="1">
    <location>
        <begin position="68"/>
        <end position="77"/>
    </location>
</feature>
<feature type="region of interest" description="Disordered" evidence="1">
    <location>
        <begin position="595"/>
        <end position="616"/>
    </location>
</feature>
<gene>
    <name evidence="2" type="ORF">M501DRAFT_987690</name>
</gene>
<dbReference type="Proteomes" id="UP000799429">
    <property type="component" value="Unassembled WGS sequence"/>
</dbReference>
<keyword evidence="3" id="KW-1185">Reference proteome</keyword>
<dbReference type="EMBL" id="MU006105">
    <property type="protein sequence ID" value="KAF2836138.1"/>
    <property type="molecule type" value="Genomic_DNA"/>
</dbReference>
<feature type="compositionally biased region" description="Acidic residues" evidence="1">
    <location>
        <begin position="604"/>
        <end position="615"/>
    </location>
</feature>
<dbReference type="AlphaFoldDB" id="A0A9P4S4M0"/>
<feature type="compositionally biased region" description="Basic and acidic residues" evidence="1">
    <location>
        <begin position="266"/>
        <end position="334"/>
    </location>
</feature>
<feature type="region of interest" description="Disordered" evidence="1">
    <location>
        <begin position="554"/>
        <end position="576"/>
    </location>
</feature>
<feature type="compositionally biased region" description="Basic and acidic residues" evidence="1">
    <location>
        <begin position="407"/>
        <end position="454"/>
    </location>
</feature>
<feature type="compositionally biased region" description="Basic and acidic residues" evidence="1">
    <location>
        <begin position="83"/>
        <end position="98"/>
    </location>
</feature>
<reference evidence="2" key="1">
    <citation type="journal article" date="2020" name="Stud. Mycol.">
        <title>101 Dothideomycetes genomes: a test case for predicting lifestyles and emergence of pathogens.</title>
        <authorList>
            <person name="Haridas S."/>
            <person name="Albert R."/>
            <person name="Binder M."/>
            <person name="Bloem J."/>
            <person name="Labutti K."/>
            <person name="Salamov A."/>
            <person name="Andreopoulos B."/>
            <person name="Baker S."/>
            <person name="Barry K."/>
            <person name="Bills G."/>
            <person name="Bluhm B."/>
            <person name="Cannon C."/>
            <person name="Castanera R."/>
            <person name="Culley D."/>
            <person name="Daum C."/>
            <person name="Ezra D."/>
            <person name="Gonzalez J."/>
            <person name="Henrissat B."/>
            <person name="Kuo A."/>
            <person name="Liang C."/>
            <person name="Lipzen A."/>
            <person name="Lutzoni F."/>
            <person name="Magnuson J."/>
            <person name="Mondo S."/>
            <person name="Nolan M."/>
            <person name="Ohm R."/>
            <person name="Pangilinan J."/>
            <person name="Park H.-J."/>
            <person name="Ramirez L."/>
            <person name="Alfaro M."/>
            <person name="Sun H."/>
            <person name="Tritt A."/>
            <person name="Yoshinaga Y."/>
            <person name="Zwiers L.-H."/>
            <person name="Turgeon B."/>
            <person name="Goodwin S."/>
            <person name="Spatafora J."/>
            <person name="Crous P."/>
            <person name="Grigoriev I."/>
        </authorList>
    </citation>
    <scope>NUCLEOTIDE SEQUENCE</scope>
    <source>
        <strain evidence="2">CBS 101060</strain>
    </source>
</reference>
<organism evidence="2 3">
    <name type="scientific">Patellaria atrata CBS 101060</name>
    <dbReference type="NCBI Taxonomy" id="1346257"/>
    <lineage>
        <taxon>Eukaryota</taxon>
        <taxon>Fungi</taxon>
        <taxon>Dikarya</taxon>
        <taxon>Ascomycota</taxon>
        <taxon>Pezizomycotina</taxon>
        <taxon>Dothideomycetes</taxon>
        <taxon>Dothideomycetes incertae sedis</taxon>
        <taxon>Patellariales</taxon>
        <taxon>Patellariaceae</taxon>
        <taxon>Patellaria</taxon>
    </lineage>
</organism>
<proteinExistence type="predicted"/>
<accession>A0A9P4S4M0</accession>
<comment type="caution">
    <text evidence="2">The sequence shown here is derived from an EMBL/GenBank/DDBJ whole genome shotgun (WGS) entry which is preliminary data.</text>
</comment>